<keyword evidence="1" id="KW-1133">Transmembrane helix</keyword>
<protein>
    <recommendedName>
        <fullName evidence="4">Polysaccharide chain length determinant N-terminal domain-containing protein</fullName>
    </recommendedName>
</protein>
<dbReference type="Proteomes" id="UP001434337">
    <property type="component" value="Chromosome"/>
</dbReference>
<gene>
    <name evidence="2" type="ORF">PCC79_09450</name>
</gene>
<evidence type="ECO:0000313" key="2">
    <source>
        <dbReference type="EMBL" id="WZW97145.1"/>
    </source>
</evidence>
<evidence type="ECO:0000313" key="3">
    <source>
        <dbReference type="Proteomes" id="UP001434337"/>
    </source>
</evidence>
<dbReference type="RefSeq" id="WP_232547762.1">
    <property type="nucleotide sequence ID" value="NZ_CP115965.1"/>
</dbReference>
<dbReference type="EMBL" id="CP115965">
    <property type="protein sequence ID" value="WZW97145.1"/>
    <property type="molecule type" value="Genomic_DNA"/>
</dbReference>
<feature type="transmembrane region" description="Helical" evidence="1">
    <location>
        <begin position="14"/>
        <end position="32"/>
    </location>
</feature>
<sequence length="329" mass="34737">MHLAYALSLVRRKLPWLLAGILIVALAALALLNSNRSYEATSHLVVRPLDTQVTERAVSPDRFLGNQAQVVLSDAVLTPAAVSLADGTDARELREHLTVTLGTQNDVLQVTAEGDDAEQAERRLAAVVTSVIERNDPMLLASVLWTGEPEVSASLVRNAVMAGVAALLGGIVLVILWGAVRRPLLDPRYAVLSSDDVEIYPRTVGVTPDGSLDEQDVTAWLRALAGDSGGRLMTADLSGTAVTAGFTERLSHRVAGRGDVTVLPEGGNVERSSRRPSLVVLVGEAGRTTEADVEERAAVLQALGGRTALVLVRGRRGGASRGLTQEVAA</sequence>
<proteinExistence type="predicted"/>
<feature type="transmembrane region" description="Helical" evidence="1">
    <location>
        <begin position="159"/>
        <end position="180"/>
    </location>
</feature>
<keyword evidence="3" id="KW-1185">Reference proteome</keyword>
<evidence type="ECO:0000256" key="1">
    <source>
        <dbReference type="SAM" id="Phobius"/>
    </source>
</evidence>
<accession>A0ABZ3C5X6</accession>
<organism evidence="2 3">
    <name type="scientific">Propioniciclava soli</name>
    <dbReference type="NCBI Taxonomy" id="2775081"/>
    <lineage>
        <taxon>Bacteria</taxon>
        <taxon>Bacillati</taxon>
        <taxon>Actinomycetota</taxon>
        <taxon>Actinomycetes</taxon>
        <taxon>Propionibacteriales</taxon>
        <taxon>Propionibacteriaceae</taxon>
        <taxon>Propioniciclava</taxon>
    </lineage>
</organism>
<reference evidence="2 3" key="1">
    <citation type="journal article" date="2023" name="Environ Microbiome">
        <title>A coral-associated actinobacterium mitigates coral bleaching under heat stress.</title>
        <authorList>
            <person name="Li J."/>
            <person name="Zou Y."/>
            <person name="Li Q."/>
            <person name="Zhang J."/>
            <person name="Bourne D.G."/>
            <person name="Lyu Y."/>
            <person name="Liu C."/>
            <person name="Zhang S."/>
        </authorList>
    </citation>
    <scope>NUCLEOTIDE SEQUENCE [LARGE SCALE GENOMIC DNA]</scope>
    <source>
        <strain evidence="2 3">SCSIO 13291</strain>
    </source>
</reference>
<keyword evidence="1" id="KW-0472">Membrane</keyword>
<name>A0ABZ3C5X6_9ACTN</name>
<keyword evidence="1" id="KW-0812">Transmembrane</keyword>
<evidence type="ECO:0008006" key="4">
    <source>
        <dbReference type="Google" id="ProtNLM"/>
    </source>
</evidence>